<proteinExistence type="predicted"/>
<dbReference type="Proteomes" id="UP001159427">
    <property type="component" value="Unassembled WGS sequence"/>
</dbReference>
<dbReference type="SUPFAM" id="SSF63829">
    <property type="entry name" value="Calcium-dependent phosphotriesterase"/>
    <property type="match status" value="1"/>
</dbReference>
<evidence type="ECO:0000313" key="2">
    <source>
        <dbReference type="Proteomes" id="UP001159427"/>
    </source>
</evidence>
<gene>
    <name evidence="1" type="ORF">PEVE_00021089</name>
</gene>
<organism evidence="1 2">
    <name type="scientific">Porites evermanni</name>
    <dbReference type="NCBI Taxonomy" id="104178"/>
    <lineage>
        <taxon>Eukaryota</taxon>
        <taxon>Metazoa</taxon>
        <taxon>Cnidaria</taxon>
        <taxon>Anthozoa</taxon>
        <taxon>Hexacorallia</taxon>
        <taxon>Scleractinia</taxon>
        <taxon>Fungiina</taxon>
        <taxon>Poritidae</taxon>
        <taxon>Porites</taxon>
    </lineage>
</organism>
<comment type="caution">
    <text evidence="1">The sequence shown here is derived from an EMBL/GenBank/DDBJ whole genome shotgun (WGS) entry which is preliminary data.</text>
</comment>
<keyword evidence="2" id="KW-1185">Reference proteome</keyword>
<accession>A0ABN8SGZ2</accession>
<evidence type="ECO:0000313" key="1">
    <source>
        <dbReference type="EMBL" id="CAH3190938.1"/>
    </source>
</evidence>
<protein>
    <submittedName>
        <fullName evidence="1">Uncharacterized protein</fullName>
    </submittedName>
</protein>
<name>A0ABN8SGZ2_9CNID</name>
<sequence length="392" mass="42878">MGEKLTVAQMKGCLSLWMNENVRSIGKARASEILIHGLSPMALVSDVKIEGLFLSQQNSSVILKMAVKSNGLAFEAPTEDFVSLPGSACVTGLAIMNSQTEDLCVADSSPSGGIYLVDCKDASFTKLIKKGSPSLKTVVDVSATSKGNLVFSHVEARRIGRFDSRAANYIVGSGIDASKDGCEKTASFVQPTGICAERETIFLTDTVISIMKEAVSYFEEAITAARARVGGRTFVEGPHGVPSSKTISRTRMTLEALKRIQREIEAVHRDYVSKVNVKALVTLLIEHFDSKMRSIYDMPTVQQFCYQFSAAVEETLKESVIVTSAILPRHTRIMTFPMGWLSLAFSEERMQRRCTLPISAYGRPKLPNNPASLKDLTERLEEESVTADVNDT</sequence>
<reference evidence="1 2" key="1">
    <citation type="submission" date="2022-05" db="EMBL/GenBank/DDBJ databases">
        <authorList>
            <consortium name="Genoscope - CEA"/>
            <person name="William W."/>
        </authorList>
    </citation>
    <scope>NUCLEOTIDE SEQUENCE [LARGE SCALE GENOMIC DNA]</scope>
</reference>
<dbReference type="EMBL" id="CALNXI010002821">
    <property type="protein sequence ID" value="CAH3190938.1"/>
    <property type="molecule type" value="Genomic_DNA"/>
</dbReference>